<comment type="caution">
    <text evidence="3">The sequence shown here is derived from an EMBL/GenBank/DDBJ whole genome shotgun (WGS) entry which is preliminary data.</text>
</comment>
<dbReference type="RefSeq" id="WP_373654986.1">
    <property type="nucleotide sequence ID" value="NZ_JBGUAW010000003.1"/>
</dbReference>
<evidence type="ECO:0000256" key="1">
    <source>
        <dbReference type="SAM" id="MobiDB-lite"/>
    </source>
</evidence>
<evidence type="ECO:0000313" key="3">
    <source>
        <dbReference type="EMBL" id="MFA9460202.1"/>
    </source>
</evidence>
<evidence type="ECO:0000256" key="2">
    <source>
        <dbReference type="SAM" id="Phobius"/>
    </source>
</evidence>
<sequence>MRAPRFLQGVVDRLVARRMGLQGGRVALTYRRIFILPTRAGLGFAALLGAIWLGAVNYGNSMAYLLVFLLAGVANAAMLHNFRNLLGVTVQGRGADPVFAGGVARFHVRLAESSGRSRMGLSLLREAHRSPSADVPADGSGDLVVEVPAEERGPLPVGRFVVGSRFPAGLFQAWSWVRPDWSCVVYPRPESGTVPEPPAATGGESGGEGGEDTGDFRGLRRYQSGDPPRHVAWRLVARGQDPQTKVFAGAAATPAWLDWAALEGLEPEARLSRLCRWVLDAEHQARPYGLRLPGREIPPGRGAEHRHRCLAALACWGS</sequence>
<reference evidence="3 4" key="1">
    <citation type="submission" date="2024-08" db="EMBL/GenBank/DDBJ databases">
        <title>Whole-genome sequencing of halo(alkali)philic microorganisms from hypersaline lakes.</title>
        <authorList>
            <person name="Sorokin D.Y."/>
            <person name="Merkel A.Y."/>
            <person name="Messina E."/>
            <person name="Yakimov M."/>
        </authorList>
    </citation>
    <scope>NUCLEOTIDE SEQUENCE [LARGE SCALE GENOMIC DNA]</scope>
    <source>
        <strain evidence="3 4">Cl-TMA</strain>
    </source>
</reference>
<dbReference type="PANTHER" id="PTHR34351:SF1">
    <property type="entry name" value="SLR1927 PROTEIN"/>
    <property type="match status" value="1"/>
</dbReference>
<keyword evidence="4" id="KW-1185">Reference proteome</keyword>
<keyword evidence="2" id="KW-1133">Transmembrane helix</keyword>
<feature type="region of interest" description="Disordered" evidence="1">
    <location>
        <begin position="190"/>
        <end position="221"/>
    </location>
</feature>
<feature type="transmembrane region" description="Helical" evidence="2">
    <location>
        <begin position="61"/>
        <end position="79"/>
    </location>
</feature>
<proteinExistence type="predicted"/>
<feature type="transmembrane region" description="Helical" evidence="2">
    <location>
        <begin position="33"/>
        <end position="55"/>
    </location>
</feature>
<keyword evidence="2" id="KW-0472">Membrane</keyword>
<name>A0ABV4TSA0_9GAMM</name>
<gene>
    <name evidence="3" type="ORF">ACERLL_05120</name>
</gene>
<dbReference type="EMBL" id="JBGUAW010000003">
    <property type="protein sequence ID" value="MFA9460202.1"/>
    <property type="molecule type" value="Genomic_DNA"/>
</dbReference>
<protein>
    <submittedName>
        <fullName evidence="3">DUF58 domain-containing protein</fullName>
    </submittedName>
</protein>
<organism evidence="3 4">
    <name type="scientific">Thiohalorhabdus methylotrophus</name>
    <dbReference type="NCBI Taxonomy" id="3242694"/>
    <lineage>
        <taxon>Bacteria</taxon>
        <taxon>Pseudomonadati</taxon>
        <taxon>Pseudomonadota</taxon>
        <taxon>Gammaproteobacteria</taxon>
        <taxon>Thiohalorhabdales</taxon>
        <taxon>Thiohalorhabdaceae</taxon>
        <taxon>Thiohalorhabdus</taxon>
    </lineage>
</organism>
<evidence type="ECO:0000313" key="4">
    <source>
        <dbReference type="Proteomes" id="UP001575181"/>
    </source>
</evidence>
<dbReference type="PANTHER" id="PTHR34351">
    <property type="entry name" value="SLR1927 PROTEIN-RELATED"/>
    <property type="match status" value="1"/>
</dbReference>
<keyword evidence="2" id="KW-0812">Transmembrane</keyword>
<dbReference type="Proteomes" id="UP001575181">
    <property type="component" value="Unassembled WGS sequence"/>
</dbReference>
<accession>A0ABV4TSA0</accession>